<dbReference type="PANTHER" id="PTHR33601">
    <property type="entry name" value="PROTEIN LITTLE ZIPPER 4"/>
    <property type="match status" value="1"/>
</dbReference>
<keyword evidence="3" id="KW-1185">Reference proteome</keyword>
<evidence type="ECO:0000256" key="1">
    <source>
        <dbReference type="SAM" id="MobiDB-lite"/>
    </source>
</evidence>
<dbReference type="EMBL" id="JAUIZM010000005">
    <property type="protein sequence ID" value="KAK1384876.1"/>
    <property type="molecule type" value="Genomic_DNA"/>
</dbReference>
<sequence>MSFRSTPSERTSSSFSLYKRKTRSKRYRIQVHALKRMKRSGGNSGDDMKEKNLKLYMQNITIFHENEKLRIKARLLHQENLSLMSEIQKKKLSHHHHCVSSTLNSSTSSPPNLSP</sequence>
<proteinExistence type="predicted"/>
<name>A0AAD8IG51_9APIA</name>
<accession>A0AAD8IG51</accession>
<dbReference type="PANTHER" id="PTHR33601:SF21">
    <property type="entry name" value="PROTEIN LITTLE ZIPPER 1-LIKE"/>
    <property type="match status" value="1"/>
</dbReference>
<reference evidence="2" key="2">
    <citation type="submission" date="2023-05" db="EMBL/GenBank/DDBJ databases">
        <authorList>
            <person name="Schelkunov M.I."/>
        </authorList>
    </citation>
    <scope>NUCLEOTIDE SEQUENCE</scope>
    <source>
        <strain evidence="2">Hsosn_3</strain>
        <tissue evidence="2">Leaf</tissue>
    </source>
</reference>
<evidence type="ECO:0000313" key="2">
    <source>
        <dbReference type="EMBL" id="KAK1384876.1"/>
    </source>
</evidence>
<reference evidence="2" key="1">
    <citation type="submission" date="2023-02" db="EMBL/GenBank/DDBJ databases">
        <title>Genome of toxic invasive species Heracleum sosnowskyi carries increased number of genes despite the absence of recent whole-genome duplications.</title>
        <authorList>
            <person name="Schelkunov M."/>
            <person name="Shtratnikova V."/>
            <person name="Makarenko M."/>
            <person name="Klepikova A."/>
            <person name="Omelchenko D."/>
            <person name="Novikova G."/>
            <person name="Obukhova E."/>
            <person name="Bogdanov V."/>
            <person name="Penin A."/>
            <person name="Logacheva M."/>
        </authorList>
    </citation>
    <scope>NUCLEOTIDE SEQUENCE</scope>
    <source>
        <strain evidence="2">Hsosn_3</strain>
        <tissue evidence="2">Leaf</tissue>
    </source>
</reference>
<feature type="compositionally biased region" description="Low complexity" evidence="1">
    <location>
        <begin position="100"/>
        <end position="115"/>
    </location>
</feature>
<dbReference type="Proteomes" id="UP001237642">
    <property type="component" value="Unassembled WGS sequence"/>
</dbReference>
<gene>
    <name evidence="2" type="ORF">POM88_022611</name>
</gene>
<dbReference type="InterPro" id="IPR039312">
    <property type="entry name" value="ZPR"/>
</dbReference>
<dbReference type="AlphaFoldDB" id="A0AAD8IG51"/>
<comment type="caution">
    <text evidence="2">The sequence shown here is derived from an EMBL/GenBank/DDBJ whole genome shotgun (WGS) entry which is preliminary data.</text>
</comment>
<feature type="region of interest" description="Disordered" evidence="1">
    <location>
        <begin position="92"/>
        <end position="115"/>
    </location>
</feature>
<organism evidence="2 3">
    <name type="scientific">Heracleum sosnowskyi</name>
    <dbReference type="NCBI Taxonomy" id="360622"/>
    <lineage>
        <taxon>Eukaryota</taxon>
        <taxon>Viridiplantae</taxon>
        <taxon>Streptophyta</taxon>
        <taxon>Embryophyta</taxon>
        <taxon>Tracheophyta</taxon>
        <taxon>Spermatophyta</taxon>
        <taxon>Magnoliopsida</taxon>
        <taxon>eudicotyledons</taxon>
        <taxon>Gunneridae</taxon>
        <taxon>Pentapetalae</taxon>
        <taxon>asterids</taxon>
        <taxon>campanulids</taxon>
        <taxon>Apiales</taxon>
        <taxon>Apiaceae</taxon>
        <taxon>Apioideae</taxon>
        <taxon>apioid superclade</taxon>
        <taxon>Tordylieae</taxon>
        <taxon>Tordyliinae</taxon>
        <taxon>Heracleum</taxon>
    </lineage>
</organism>
<evidence type="ECO:0000313" key="3">
    <source>
        <dbReference type="Proteomes" id="UP001237642"/>
    </source>
</evidence>
<protein>
    <submittedName>
        <fullName evidence="2">Protein little zipper 1</fullName>
    </submittedName>
</protein>